<proteinExistence type="predicted"/>
<evidence type="ECO:0000313" key="2">
    <source>
        <dbReference type="Proteomes" id="UP000199153"/>
    </source>
</evidence>
<protein>
    <submittedName>
        <fullName evidence="1">Uncharacterized protein</fullName>
    </submittedName>
</protein>
<organism evidence="1 2">
    <name type="scientific">Salegentibacter flavus</name>
    <dbReference type="NCBI Taxonomy" id="287099"/>
    <lineage>
        <taxon>Bacteria</taxon>
        <taxon>Pseudomonadati</taxon>
        <taxon>Bacteroidota</taxon>
        <taxon>Flavobacteriia</taxon>
        <taxon>Flavobacteriales</taxon>
        <taxon>Flavobacteriaceae</taxon>
        <taxon>Salegentibacter</taxon>
    </lineage>
</organism>
<dbReference type="RefSeq" id="WP_093410846.1">
    <property type="nucleotide sequence ID" value="NZ_FOVL01000021.1"/>
</dbReference>
<dbReference type="STRING" id="287099.SAMN05660413_02839"/>
<name>A0A1I5CGT7_9FLAO</name>
<reference evidence="1 2" key="1">
    <citation type="submission" date="2016-10" db="EMBL/GenBank/DDBJ databases">
        <authorList>
            <person name="de Groot N.N."/>
        </authorList>
    </citation>
    <scope>NUCLEOTIDE SEQUENCE [LARGE SCALE GENOMIC DNA]</scope>
    <source>
        <strain evidence="1 2">DSM 17794</strain>
    </source>
</reference>
<sequence>MKRFTVIYLSLTLLLQGFNPGLKDLVRVGDMLEHLEYHSKNYGDGFTEFFSKHYGNAKEAHQDNNDDHPEHDNLPFNQQNSIQTALVFFIPQHKLSLVKLSPVQENSLNYMYKEGHSTLRNHEIFQPPRNV</sequence>
<dbReference type="Proteomes" id="UP000199153">
    <property type="component" value="Unassembled WGS sequence"/>
</dbReference>
<accession>A0A1I5CGT7</accession>
<gene>
    <name evidence="1" type="ORF">SAMN05660413_02839</name>
</gene>
<dbReference type="EMBL" id="FOVL01000021">
    <property type="protein sequence ID" value="SFN85851.1"/>
    <property type="molecule type" value="Genomic_DNA"/>
</dbReference>
<keyword evidence="2" id="KW-1185">Reference proteome</keyword>
<dbReference type="OrthoDB" id="1446707at2"/>
<dbReference type="AlphaFoldDB" id="A0A1I5CGT7"/>
<evidence type="ECO:0000313" key="1">
    <source>
        <dbReference type="EMBL" id="SFN85851.1"/>
    </source>
</evidence>